<keyword evidence="4" id="KW-1185">Reference proteome</keyword>
<dbReference type="Gene3D" id="2.130.10.30">
    <property type="entry name" value="Regulator of chromosome condensation 1/beta-lactamase-inhibitor protein II"/>
    <property type="match status" value="2"/>
</dbReference>
<dbReference type="EMBL" id="JAOPGA020000166">
    <property type="protein sequence ID" value="KAL0477324.1"/>
    <property type="molecule type" value="Genomic_DNA"/>
</dbReference>
<comment type="caution">
    <text evidence="3">The sequence shown here is derived from an EMBL/GenBank/DDBJ whole genome shotgun (WGS) entry which is preliminary data.</text>
</comment>
<dbReference type="SUPFAM" id="SSF50985">
    <property type="entry name" value="RCC1/BLIP-II"/>
    <property type="match status" value="2"/>
</dbReference>
<evidence type="ECO:0000256" key="1">
    <source>
        <dbReference type="ARBA" id="ARBA00022737"/>
    </source>
</evidence>
<evidence type="ECO:0000313" key="4">
    <source>
        <dbReference type="Proteomes" id="UP001431209"/>
    </source>
</evidence>
<dbReference type="Pfam" id="PF13540">
    <property type="entry name" value="RCC1_2"/>
    <property type="match status" value="1"/>
</dbReference>
<sequence length="444" mass="49761">MLTGSNLLMGFGSNKSFQLVSGDAVLQESLNRDHQDDDHLIMNPDEDFQNLDITRPIVVDLEQHISSNSVSQVICGDNCTFILTNEGQVWARGLNGKQCRFLGLHEDVEIAETFMRVTGELENELVVDIAAHPEVDTTFQLGHTLFLTESGKVYSTGCNTTGALCVTDDPLVMPTQVWTSGFEARVATHIAVSQRSSIIITDHDRLWLCGMTLEESEDSFRLQQPTDIGWDNEPISMIACGNSHCVILSRSGKVFSFGSNKHGQCGFPEYYQVHYPVEVTNPLELEFSKHKFVDISCKGNHTILLSANGSVWVFGNNDSGFLGMDTNGENIFMPTRLQCLSGLNVIRVDTGFRQSLFVTDNECFVCGEGDTFNVEPKPLEWNYNRTSLAVRSKPIYMKDNYMKSIGNGTDHFIIHFVLNQNVYQFKSLMFGLEEVFSDCKFIFK</sequence>
<dbReference type="PROSITE" id="PS50012">
    <property type="entry name" value="RCC1_3"/>
    <property type="match status" value="2"/>
</dbReference>
<evidence type="ECO:0000313" key="3">
    <source>
        <dbReference type="EMBL" id="KAL0477324.1"/>
    </source>
</evidence>
<feature type="repeat" description="RCC1" evidence="2">
    <location>
        <begin position="252"/>
        <end position="308"/>
    </location>
</feature>
<reference evidence="3 4" key="1">
    <citation type="submission" date="2024-03" db="EMBL/GenBank/DDBJ databases">
        <title>The Acrasis kona genome and developmental transcriptomes reveal deep origins of eukaryotic multicellular pathways.</title>
        <authorList>
            <person name="Sheikh S."/>
            <person name="Fu C.-J."/>
            <person name="Brown M.W."/>
            <person name="Baldauf S.L."/>
        </authorList>
    </citation>
    <scope>NUCLEOTIDE SEQUENCE [LARGE SCALE GENOMIC DNA]</scope>
    <source>
        <strain evidence="3 4">ATCC MYA-3509</strain>
    </source>
</reference>
<gene>
    <name evidence="3" type="ORF">AKO1_005254</name>
</gene>
<dbReference type="Pfam" id="PF00415">
    <property type="entry name" value="RCC1"/>
    <property type="match status" value="2"/>
</dbReference>
<dbReference type="Proteomes" id="UP001431209">
    <property type="component" value="Unassembled WGS sequence"/>
</dbReference>
<keyword evidence="1" id="KW-0677">Repeat</keyword>
<dbReference type="PRINTS" id="PR00633">
    <property type="entry name" value="RCCNDNSATION"/>
</dbReference>
<organism evidence="3 4">
    <name type="scientific">Acrasis kona</name>
    <dbReference type="NCBI Taxonomy" id="1008807"/>
    <lineage>
        <taxon>Eukaryota</taxon>
        <taxon>Discoba</taxon>
        <taxon>Heterolobosea</taxon>
        <taxon>Tetramitia</taxon>
        <taxon>Eutetramitia</taxon>
        <taxon>Acrasidae</taxon>
        <taxon>Acrasis</taxon>
    </lineage>
</organism>
<dbReference type="PANTHER" id="PTHR22872">
    <property type="entry name" value="BTK-BINDING PROTEIN-RELATED"/>
    <property type="match status" value="1"/>
</dbReference>
<dbReference type="AlphaFoldDB" id="A0AAW2YJY6"/>
<feature type="repeat" description="RCC1" evidence="2">
    <location>
        <begin position="309"/>
        <end position="361"/>
    </location>
</feature>
<dbReference type="InterPro" id="IPR000408">
    <property type="entry name" value="Reg_chr_condens"/>
</dbReference>
<dbReference type="InterPro" id="IPR009091">
    <property type="entry name" value="RCC1/BLIP-II"/>
</dbReference>
<proteinExistence type="predicted"/>
<dbReference type="PANTHER" id="PTHR22872:SF2">
    <property type="entry name" value="INHIBITOR OF BRUTON TYROSINE KINASE"/>
    <property type="match status" value="1"/>
</dbReference>
<protein>
    <submittedName>
        <fullName evidence="3">GTPase regulator</fullName>
    </submittedName>
</protein>
<name>A0AAW2YJY6_9EUKA</name>
<accession>A0AAW2YJY6</accession>
<dbReference type="InterPro" id="IPR051625">
    <property type="entry name" value="Signaling_Regulatory_Domain"/>
</dbReference>
<evidence type="ECO:0000256" key="2">
    <source>
        <dbReference type="PROSITE-ProRule" id="PRU00235"/>
    </source>
</evidence>